<dbReference type="SMART" id="SM00343">
    <property type="entry name" value="ZnF_C2HC"/>
    <property type="match status" value="2"/>
</dbReference>
<dbReference type="InterPro" id="IPR001878">
    <property type="entry name" value="Znf_CCHC"/>
</dbReference>
<evidence type="ECO:0000313" key="4">
    <source>
        <dbReference type="EMBL" id="KAK1648517.1"/>
    </source>
</evidence>
<reference evidence="4" key="1">
    <citation type="submission" date="2023-07" db="EMBL/GenBank/DDBJ databases">
        <title>A chromosome-level genome assembly of Lolium multiflorum.</title>
        <authorList>
            <person name="Chen Y."/>
            <person name="Copetti D."/>
            <person name="Kolliker R."/>
            <person name="Studer B."/>
        </authorList>
    </citation>
    <scope>NUCLEOTIDE SEQUENCE</scope>
    <source>
        <strain evidence="4">02402/16</strain>
        <tissue evidence="4">Leaf</tissue>
    </source>
</reference>
<dbReference type="SUPFAM" id="SSF57756">
    <property type="entry name" value="Retrovirus zinc finger-like domains"/>
    <property type="match status" value="1"/>
</dbReference>
<protein>
    <recommendedName>
        <fullName evidence="3">CCHC-type domain-containing protein</fullName>
    </recommendedName>
</protein>
<dbReference type="Gene3D" id="4.10.60.10">
    <property type="entry name" value="Zinc finger, CCHC-type"/>
    <property type="match status" value="1"/>
</dbReference>
<evidence type="ECO:0000313" key="5">
    <source>
        <dbReference type="Proteomes" id="UP001231189"/>
    </source>
</evidence>
<dbReference type="InterPro" id="IPR036875">
    <property type="entry name" value="Znf_CCHC_sf"/>
</dbReference>
<evidence type="ECO:0000256" key="1">
    <source>
        <dbReference type="PROSITE-ProRule" id="PRU00047"/>
    </source>
</evidence>
<evidence type="ECO:0000256" key="2">
    <source>
        <dbReference type="SAM" id="MobiDB-lite"/>
    </source>
</evidence>
<feature type="domain" description="CCHC-type" evidence="3">
    <location>
        <begin position="191"/>
        <end position="206"/>
    </location>
</feature>
<sequence length="357" mass="40992">MLAVQMEARQAACDVDSFTPLREVLNWWWLPVGTLDRDLGFPAAARDIHRHRFRASMRVSGSSESVLKLVRMDRERRGKRLFDQVGGQEGRRRDLDLRQRLDREEEEQRRQQLQRDADAQRRREEEGRARERRGREQRHYQLPPLQNLRGRDSGRGAPRSSGSAQGERGNPIRALTEGGTPATGVTAHIVCYHCGKTRHIQADCKDESFCVKCNKSGHLSAICVIRLQQKLVYEYSRNWTKQKPTVLFSTEPSRTPKRRRRGDTRRPRHRAARPHLWLRRPMGWAPRAPDAAPSPIYSFRRENPSTESHDTRKVPETPPPSTLPRGVQKIAVGTLPERGIITGGLYITMPASGLMRE</sequence>
<accession>A0AAD8SAD8</accession>
<feature type="region of interest" description="Disordered" evidence="2">
    <location>
        <begin position="84"/>
        <end position="179"/>
    </location>
</feature>
<feature type="region of interest" description="Disordered" evidence="2">
    <location>
        <begin position="288"/>
        <end position="326"/>
    </location>
</feature>
<feature type="compositionally biased region" description="Basic residues" evidence="2">
    <location>
        <begin position="255"/>
        <end position="270"/>
    </location>
</feature>
<keyword evidence="1" id="KW-0479">Metal-binding</keyword>
<dbReference type="PROSITE" id="PS50158">
    <property type="entry name" value="ZF_CCHC"/>
    <property type="match status" value="1"/>
</dbReference>
<feature type="compositionally biased region" description="Basic and acidic residues" evidence="2">
    <location>
        <begin position="299"/>
        <end position="315"/>
    </location>
</feature>
<dbReference type="EMBL" id="JAUUTY010000004">
    <property type="protein sequence ID" value="KAK1648517.1"/>
    <property type="molecule type" value="Genomic_DNA"/>
</dbReference>
<dbReference type="GO" id="GO:0008270">
    <property type="term" value="F:zinc ion binding"/>
    <property type="evidence" value="ECO:0007669"/>
    <property type="project" value="UniProtKB-KW"/>
</dbReference>
<proteinExistence type="predicted"/>
<dbReference type="Proteomes" id="UP001231189">
    <property type="component" value="Unassembled WGS sequence"/>
</dbReference>
<dbReference type="AlphaFoldDB" id="A0AAD8SAD8"/>
<comment type="caution">
    <text evidence="4">The sequence shown here is derived from an EMBL/GenBank/DDBJ whole genome shotgun (WGS) entry which is preliminary data.</text>
</comment>
<keyword evidence="5" id="KW-1185">Reference proteome</keyword>
<feature type="compositionally biased region" description="Basic and acidic residues" evidence="2">
    <location>
        <begin position="89"/>
        <end position="139"/>
    </location>
</feature>
<keyword evidence="1" id="KW-0863">Zinc-finger</keyword>
<keyword evidence="1" id="KW-0862">Zinc</keyword>
<dbReference type="GO" id="GO:0003676">
    <property type="term" value="F:nucleic acid binding"/>
    <property type="evidence" value="ECO:0007669"/>
    <property type="project" value="InterPro"/>
</dbReference>
<organism evidence="4 5">
    <name type="scientific">Lolium multiflorum</name>
    <name type="common">Italian ryegrass</name>
    <name type="synonym">Lolium perenne subsp. multiflorum</name>
    <dbReference type="NCBI Taxonomy" id="4521"/>
    <lineage>
        <taxon>Eukaryota</taxon>
        <taxon>Viridiplantae</taxon>
        <taxon>Streptophyta</taxon>
        <taxon>Embryophyta</taxon>
        <taxon>Tracheophyta</taxon>
        <taxon>Spermatophyta</taxon>
        <taxon>Magnoliopsida</taxon>
        <taxon>Liliopsida</taxon>
        <taxon>Poales</taxon>
        <taxon>Poaceae</taxon>
        <taxon>BOP clade</taxon>
        <taxon>Pooideae</taxon>
        <taxon>Poodae</taxon>
        <taxon>Poeae</taxon>
        <taxon>Poeae Chloroplast Group 2 (Poeae type)</taxon>
        <taxon>Loliodinae</taxon>
        <taxon>Loliinae</taxon>
        <taxon>Lolium</taxon>
    </lineage>
</organism>
<name>A0AAD8SAD8_LOLMU</name>
<evidence type="ECO:0000259" key="3">
    <source>
        <dbReference type="PROSITE" id="PS50158"/>
    </source>
</evidence>
<feature type="region of interest" description="Disordered" evidence="2">
    <location>
        <begin position="247"/>
        <end position="270"/>
    </location>
</feature>
<gene>
    <name evidence="4" type="ORF">QYE76_066322</name>
</gene>